<name>F2BYF3_9FIRM</name>
<dbReference type="InterPro" id="IPR029064">
    <property type="entry name" value="Ribosomal_eL30-like_sf"/>
</dbReference>
<dbReference type="Pfam" id="PF22435">
    <property type="entry name" value="MRM3-like_sub_bind"/>
    <property type="match status" value="1"/>
</dbReference>
<organism evidence="5 6">
    <name type="scientific">Dialister micraerophilus DSM 19965</name>
    <dbReference type="NCBI Taxonomy" id="888062"/>
    <lineage>
        <taxon>Bacteria</taxon>
        <taxon>Bacillati</taxon>
        <taxon>Bacillota</taxon>
        <taxon>Negativicutes</taxon>
        <taxon>Veillonellales</taxon>
        <taxon>Veillonellaceae</taxon>
        <taxon>Dialister</taxon>
    </lineage>
</organism>
<dbReference type="GO" id="GO:0006396">
    <property type="term" value="P:RNA processing"/>
    <property type="evidence" value="ECO:0007669"/>
    <property type="project" value="InterPro"/>
</dbReference>
<proteinExistence type="inferred from homology"/>
<evidence type="ECO:0000259" key="4">
    <source>
        <dbReference type="SMART" id="SM00967"/>
    </source>
</evidence>
<dbReference type="AlphaFoldDB" id="F2BYF3"/>
<evidence type="ECO:0000256" key="2">
    <source>
        <dbReference type="ARBA" id="ARBA00022603"/>
    </source>
</evidence>
<keyword evidence="2 5" id="KW-0489">Methyltransferase</keyword>
<dbReference type="SUPFAM" id="SSF75217">
    <property type="entry name" value="alpha/beta knot"/>
    <property type="match status" value="1"/>
</dbReference>
<evidence type="ECO:0000313" key="5">
    <source>
        <dbReference type="EMBL" id="EGF12474.1"/>
    </source>
</evidence>
<dbReference type="PANTHER" id="PTHR43191">
    <property type="entry name" value="RRNA METHYLTRANSFERASE 3"/>
    <property type="match status" value="1"/>
</dbReference>
<dbReference type="STRING" id="888062.HMPREF9083_1221"/>
<dbReference type="SUPFAM" id="SSF55315">
    <property type="entry name" value="L30e-like"/>
    <property type="match status" value="1"/>
</dbReference>
<comment type="similarity">
    <text evidence="1">Belongs to the class IV-like SAM-binding methyltransferase superfamily. RNA methyltransferase TrmH family.</text>
</comment>
<dbReference type="Gene3D" id="3.30.1330.30">
    <property type="match status" value="1"/>
</dbReference>
<dbReference type="GO" id="GO:0141100">
    <property type="term" value="F:tRNA (guanine(18)-2'-O)-methyltransferase activity"/>
    <property type="evidence" value="ECO:0007669"/>
    <property type="project" value="UniProtKB-EC"/>
</dbReference>
<dbReference type="InterPro" id="IPR053888">
    <property type="entry name" value="MRM3-like_sub_bind"/>
</dbReference>
<dbReference type="PANTHER" id="PTHR43191:SF2">
    <property type="entry name" value="RRNA METHYLTRANSFERASE 3, MITOCHONDRIAL"/>
    <property type="match status" value="1"/>
</dbReference>
<protein>
    <submittedName>
        <fullName evidence="5">TrmH family RNA methyltransferase</fullName>
        <ecNumber evidence="5">2.1.1.34</ecNumber>
    </submittedName>
</protein>
<dbReference type="HOGENOM" id="CLU_021322_3_2_9"/>
<accession>F2BYF3</accession>
<dbReference type="CDD" id="cd18095">
    <property type="entry name" value="SpoU-like_rRNA-MTase"/>
    <property type="match status" value="1"/>
</dbReference>
<dbReference type="InterPro" id="IPR013123">
    <property type="entry name" value="SpoU_subst-bd"/>
</dbReference>
<keyword evidence="3 5" id="KW-0808">Transferase</keyword>
<reference evidence="5 6" key="1">
    <citation type="submission" date="2011-02" db="EMBL/GenBank/DDBJ databases">
        <authorList>
            <person name="Muzny D."/>
            <person name="Qin X."/>
            <person name="Deng J."/>
            <person name="Jiang H."/>
            <person name="Liu Y."/>
            <person name="Qu J."/>
            <person name="Song X.-Z."/>
            <person name="Zhang L."/>
            <person name="Thornton R."/>
            <person name="Coyle M."/>
            <person name="Francisco L."/>
            <person name="Jackson L."/>
            <person name="Javaid M."/>
            <person name="Korchina V."/>
            <person name="Kovar C."/>
            <person name="Mata R."/>
            <person name="Mathew T."/>
            <person name="Ngo R."/>
            <person name="Nguyen L."/>
            <person name="Nguyen N."/>
            <person name="Okwuonu G."/>
            <person name="Ongeri F."/>
            <person name="Pham C."/>
            <person name="Simmons D."/>
            <person name="Wilczek-Boney K."/>
            <person name="Hale W."/>
            <person name="Jakkamsetti A."/>
            <person name="Pham P."/>
            <person name="Ruth R."/>
            <person name="San Lucas F."/>
            <person name="Warren J."/>
            <person name="Zhang J."/>
            <person name="Zhao Z."/>
            <person name="Zhou C."/>
            <person name="Zhu D."/>
            <person name="Lee S."/>
            <person name="Bess C."/>
            <person name="Blankenburg K."/>
            <person name="Forbes L."/>
            <person name="Fu Q."/>
            <person name="Gubbala S."/>
            <person name="Hirani K."/>
            <person name="Jayaseelan J.C."/>
            <person name="Lara F."/>
            <person name="Munidasa M."/>
            <person name="Palculict T."/>
            <person name="Patil S."/>
            <person name="Pu L.-L."/>
            <person name="Saada N."/>
            <person name="Tang L."/>
            <person name="Weissenberger G."/>
            <person name="Zhu Y."/>
            <person name="Hemphill L."/>
            <person name="Shang Y."/>
            <person name="Youmans B."/>
            <person name="Ayvaz T."/>
            <person name="Ross M."/>
            <person name="Santibanez J."/>
            <person name="Aqrawi P."/>
            <person name="Gross S."/>
            <person name="Joshi V."/>
            <person name="Fowler G."/>
            <person name="Nazareth L."/>
            <person name="Reid J."/>
            <person name="Worley K."/>
            <person name="Petrosino J."/>
            <person name="Highlander S."/>
            <person name="Gibbs R."/>
        </authorList>
    </citation>
    <scope>NUCLEOTIDE SEQUENCE [LARGE SCALE GENOMIC DNA]</scope>
    <source>
        <strain evidence="5 6">DSM 19965</strain>
    </source>
</reference>
<dbReference type="Gene3D" id="3.40.1280.10">
    <property type="match status" value="1"/>
</dbReference>
<dbReference type="SMART" id="SM00967">
    <property type="entry name" value="SpoU_sub_bind"/>
    <property type="match status" value="1"/>
</dbReference>
<dbReference type="InterPro" id="IPR029026">
    <property type="entry name" value="tRNA_m1G_MTases_N"/>
</dbReference>
<dbReference type="Proteomes" id="UP000003503">
    <property type="component" value="Unassembled WGS sequence"/>
</dbReference>
<evidence type="ECO:0000256" key="3">
    <source>
        <dbReference type="ARBA" id="ARBA00022679"/>
    </source>
</evidence>
<sequence>MIYLTIKGDSMEIITSLNNKWIKTVSQLRLKKYRDKNNLFIMEGIRLVEEAVKLKYSEVVCFISENVTEKERIQNLIKNGNLLKWKILFVSEKVMNKLSGTKHTQGIVAIVKKRCINLGTLKYKNNERYVFLDEVQDPGNVGTIIRTAAATGMDAVILSKGCADPYSEKAIRSSMGSIFRIPVVTDVSIDELIKWKNETNIFFVGTSLQDAEPYTQISLSGCCMFIFGNEGNGISQKILNISDKKIYIPLKSNVESLNVSIATAVILFYYS</sequence>
<gene>
    <name evidence="5" type="primary">spoU</name>
    <name evidence="5" type="ORF">HMPREF9083_1221</name>
</gene>
<comment type="caution">
    <text evidence="5">The sequence shown here is derived from an EMBL/GenBank/DDBJ whole genome shotgun (WGS) entry which is preliminary data.</text>
</comment>
<evidence type="ECO:0000256" key="1">
    <source>
        <dbReference type="ARBA" id="ARBA00007228"/>
    </source>
</evidence>
<evidence type="ECO:0000313" key="6">
    <source>
        <dbReference type="Proteomes" id="UP000003503"/>
    </source>
</evidence>
<dbReference type="Pfam" id="PF00588">
    <property type="entry name" value="SpoU_methylase"/>
    <property type="match status" value="1"/>
</dbReference>
<dbReference type="GO" id="GO:0005737">
    <property type="term" value="C:cytoplasm"/>
    <property type="evidence" value="ECO:0007669"/>
    <property type="project" value="UniProtKB-ARBA"/>
</dbReference>
<dbReference type="InterPro" id="IPR051259">
    <property type="entry name" value="rRNA_Methyltransferase"/>
</dbReference>
<dbReference type="EC" id="2.1.1.34" evidence="5"/>
<dbReference type="eggNOG" id="COG0566">
    <property type="taxonomic scope" value="Bacteria"/>
</dbReference>
<dbReference type="InterPro" id="IPR029028">
    <property type="entry name" value="Alpha/beta_knot_MTases"/>
</dbReference>
<dbReference type="GO" id="GO:0003723">
    <property type="term" value="F:RNA binding"/>
    <property type="evidence" value="ECO:0007669"/>
    <property type="project" value="InterPro"/>
</dbReference>
<dbReference type="GO" id="GO:0032259">
    <property type="term" value="P:methylation"/>
    <property type="evidence" value="ECO:0007669"/>
    <property type="project" value="UniProtKB-KW"/>
</dbReference>
<dbReference type="InterPro" id="IPR001537">
    <property type="entry name" value="SpoU_MeTrfase"/>
</dbReference>
<feature type="domain" description="RNA 2-O ribose methyltransferase substrate binding" evidence="4">
    <location>
        <begin position="41"/>
        <end position="117"/>
    </location>
</feature>
<dbReference type="EMBL" id="AFBB01000025">
    <property type="protein sequence ID" value="EGF12474.1"/>
    <property type="molecule type" value="Genomic_DNA"/>
</dbReference>
<keyword evidence="6" id="KW-1185">Reference proteome</keyword>